<dbReference type="Proteomes" id="UP000054359">
    <property type="component" value="Unassembled WGS sequence"/>
</dbReference>
<keyword evidence="2" id="KW-1185">Reference proteome</keyword>
<evidence type="ECO:0000313" key="2">
    <source>
        <dbReference type="Proteomes" id="UP000054359"/>
    </source>
</evidence>
<gene>
    <name evidence="1" type="ORF">X975_02856</name>
</gene>
<dbReference type="AlphaFoldDB" id="A0A087T1W7"/>
<name>A0A087T1W7_STEMI</name>
<accession>A0A087T1W7</accession>
<feature type="non-terminal residue" evidence="1">
    <location>
        <position position="71"/>
    </location>
</feature>
<evidence type="ECO:0000313" key="1">
    <source>
        <dbReference type="EMBL" id="KFM59106.1"/>
    </source>
</evidence>
<protein>
    <submittedName>
        <fullName evidence="1">Uncharacterized protein</fullName>
    </submittedName>
</protein>
<sequence length="71" mass="8296">MEFCLQCAKWRSGRPFSPLVQTVECRPGSHDLESDIRFPALQVRPRRIRSITTFTFTTCIFLFPESTESNR</sequence>
<proteinExistence type="predicted"/>
<dbReference type="EMBL" id="KK113016">
    <property type="protein sequence ID" value="KFM59106.1"/>
    <property type="molecule type" value="Genomic_DNA"/>
</dbReference>
<reference evidence="1 2" key="1">
    <citation type="submission" date="2013-11" db="EMBL/GenBank/DDBJ databases">
        <title>Genome sequencing of Stegodyphus mimosarum.</title>
        <authorList>
            <person name="Bechsgaard J."/>
        </authorList>
    </citation>
    <scope>NUCLEOTIDE SEQUENCE [LARGE SCALE GENOMIC DNA]</scope>
</reference>
<organism evidence="1 2">
    <name type="scientific">Stegodyphus mimosarum</name>
    <name type="common">African social velvet spider</name>
    <dbReference type="NCBI Taxonomy" id="407821"/>
    <lineage>
        <taxon>Eukaryota</taxon>
        <taxon>Metazoa</taxon>
        <taxon>Ecdysozoa</taxon>
        <taxon>Arthropoda</taxon>
        <taxon>Chelicerata</taxon>
        <taxon>Arachnida</taxon>
        <taxon>Araneae</taxon>
        <taxon>Araneomorphae</taxon>
        <taxon>Entelegynae</taxon>
        <taxon>Eresoidea</taxon>
        <taxon>Eresidae</taxon>
        <taxon>Stegodyphus</taxon>
    </lineage>
</organism>